<evidence type="ECO:0000256" key="1">
    <source>
        <dbReference type="ARBA" id="ARBA00022801"/>
    </source>
</evidence>
<dbReference type="EC" id="3.6.1.13" evidence="3"/>
<comment type="caution">
    <text evidence="3">The sequence shown here is derived from an EMBL/GenBank/DDBJ whole genome shotgun (WGS) entry which is preliminary data.</text>
</comment>
<gene>
    <name evidence="3" type="ORF">ASZ90_002452</name>
</gene>
<organism evidence="3">
    <name type="scientific">hydrocarbon metagenome</name>
    <dbReference type="NCBI Taxonomy" id="938273"/>
    <lineage>
        <taxon>unclassified sequences</taxon>
        <taxon>metagenomes</taxon>
        <taxon>ecological metagenomes</taxon>
    </lineage>
</organism>
<name>A0A0W8G3N2_9ZZZZ</name>
<dbReference type="PANTHER" id="PTHR43736">
    <property type="entry name" value="ADP-RIBOSE PYROPHOSPHATASE"/>
    <property type="match status" value="1"/>
</dbReference>
<evidence type="ECO:0000259" key="2">
    <source>
        <dbReference type="PROSITE" id="PS51462"/>
    </source>
</evidence>
<keyword evidence="1 3" id="KW-0378">Hydrolase</keyword>
<dbReference type="GO" id="GO:0047631">
    <property type="term" value="F:ADP-ribose diphosphatase activity"/>
    <property type="evidence" value="ECO:0007669"/>
    <property type="project" value="UniProtKB-EC"/>
</dbReference>
<reference evidence="3" key="1">
    <citation type="journal article" date="2015" name="Proc. Natl. Acad. Sci. U.S.A.">
        <title>Networks of energetic and metabolic interactions define dynamics in microbial communities.</title>
        <authorList>
            <person name="Embree M."/>
            <person name="Liu J.K."/>
            <person name="Al-Bassam M.M."/>
            <person name="Zengler K."/>
        </authorList>
    </citation>
    <scope>NUCLEOTIDE SEQUENCE</scope>
</reference>
<dbReference type="PRINTS" id="PR00502">
    <property type="entry name" value="NUDIXFAMILY"/>
</dbReference>
<accession>A0A0W8G3N2</accession>
<dbReference type="Gene3D" id="3.90.79.10">
    <property type="entry name" value="Nucleoside Triphosphate Pyrophosphohydrolase"/>
    <property type="match status" value="1"/>
</dbReference>
<dbReference type="SUPFAM" id="SSF55811">
    <property type="entry name" value="Nudix"/>
    <property type="match status" value="1"/>
</dbReference>
<dbReference type="PANTHER" id="PTHR43736:SF1">
    <property type="entry name" value="DIHYDRONEOPTERIN TRIPHOSPHATE DIPHOSPHATASE"/>
    <property type="match status" value="1"/>
</dbReference>
<dbReference type="PROSITE" id="PS51462">
    <property type="entry name" value="NUDIX"/>
    <property type="match status" value="1"/>
</dbReference>
<dbReference type="CDD" id="cd18873">
    <property type="entry name" value="NUDIX_NadM_like"/>
    <property type="match status" value="1"/>
</dbReference>
<dbReference type="AlphaFoldDB" id="A0A0W8G3N2"/>
<proteinExistence type="predicted"/>
<dbReference type="EMBL" id="LNQE01000299">
    <property type="protein sequence ID" value="KUG27689.1"/>
    <property type="molecule type" value="Genomic_DNA"/>
</dbReference>
<protein>
    <submittedName>
        <fullName evidence="3">Adp-ribose pyrophosphatase</fullName>
        <ecNumber evidence="3">3.6.1.13</ecNumber>
    </submittedName>
</protein>
<dbReference type="InterPro" id="IPR000086">
    <property type="entry name" value="NUDIX_hydrolase_dom"/>
</dbReference>
<sequence>MPATKPCPHCGMPVVHHENPVPTVDAVIHVPGRGVVLVKRKNDPPGWALPGGFVDYGETVEAAAIREAKEETGLSVELTGLLGVYSDPRRDRRLHTISVVFTAQCLDPDELAAGDDAGEAAVFPLSRLPEPLAFDHGRILEDYARSYRKYNPGRG</sequence>
<evidence type="ECO:0000313" key="3">
    <source>
        <dbReference type="EMBL" id="KUG27689.1"/>
    </source>
</evidence>
<dbReference type="InterPro" id="IPR020084">
    <property type="entry name" value="NUDIX_hydrolase_CS"/>
</dbReference>
<dbReference type="InterPro" id="IPR015797">
    <property type="entry name" value="NUDIX_hydrolase-like_dom_sf"/>
</dbReference>
<feature type="domain" description="Nudix hydrolase" evidence="2">
    <location>
        <begin position="19"/>
        <end position="145"/>
    </location>
</feature>
<dbReference type="InterPro" id="IPR020476">
    <property type="entry name" value="Nudix_hydrolase"/>
</dbReference>
<dbReference type="Pfam" id="PF00293">
    <property type="entry name" value="NUDIX"/>
    <property type="match status" value="1"/>
</dbReference>
<dbReference type="PROSITE" id="PS00893">
    <property type="entry name" value="NUDIX_BOX"/>
    <property type="match status" value="1"/>
</dbReference>